<dbReference type="Pfam" id="PF00586">
    <property type="entry name" value="AIRS"/>
    <property type="match status" value="1"/>
</dbReference>
<sequence length="342" mass="37031">MLGKISSEIFDKVIYPNLGAKLEELIVPPTHGVDTGVVDLGERVLVAKTDPVFIVPELGLRKSAWFAVHILASDVVTSGIPPRYALIDLNLPTSMSDEQFEEMWIGISDALKQINVGVIGGHTGRYEGVDYPMLGGFTMLGIGEKSKLTPSSNAKIGDKVVITKGPAIEATALLVNLFPSYFEKRLSRFNEAKELYWKMSCWKDGLIASKVGAHAMHDATEGGVWGALNEVAKASGVGITVYEDKLFINEAVRELCELVKIDPFCSISEGTLIICTQNAEQVVDALQSEGIPAAVIGEVVRGKGVRLVKRDGSTLDVPAPKEDPFWRVFFEISQKVKAGIAS</sequence>
<reference evidence="4 5" key="1">
    <citation type="submission" date="2017-04" db="EMBL/GenBank/DDBJ databases">
        <title>Novel microbial lineages endemic to geothermal iron-oxide mats fill important gaps in the evolutionary history of Archaea.</title>
        <authorList>
            <person name="Jay Z.J."/>
            <person name="Beam J.P."/>
            <person name="Dlakic M."/>
            <person name="Rusch D.B."/>
            <person name="Kozubal M.A."/>
            <person name="Inskeep W.P."/>
        </authorList>
    </citation>
    <scope>NUCLEOTIDE SEQUENCE [LARGE SCALE GENOMIC DNA]</scope>
    <source>
        <strain evidence="4">BE_D</strain>
    </source>
</reference>
<dbReference type="Proteomes" id="UP000240569">
    <property type="component" value="Unassembled WGS sequence"/>
</dbReference>
<comment type="caution">
    <text evidence="4">The sequence shown here is derived from an EMBL/GenBank/DDBJ whole genome shotgun (WGS) entry which is preliminary data.</text>
</comment>
<organism evidence="4 5">
    <name type="scientific">Candidatus Marsarchaeota G1 archaeon BE_D</name>
    <dbReference type="NCBI Taxonomy" id="1978156"/>
    <lineage>
        <taxon>Archaea</taxon>
        <taxon>Candidatus Marsarchaeota</taxon>
        <taxon>Candidatus Marsarchaeota group 1</taxon>
    </lineage>
</organism>
<dbReference type="PANTHER" id="PTHR30303:SF4">
    <property type="entry name" value="HYDROGENASE EXPRESSION_FORMATION PROTEIN HYPE"/>
    <property type="match status" value="1"/>
</dbReference>
<dbReference type="EMBL" id="NEXD01000007">
    <property type="protein sequence ID" value="PSN86404.1"/>
    <property type="molecule type" value="Genomic_DNA"/>
</dbReference>
<feature type="domain" description="PurM-like C-terminal" evidence="3">
    <location>
        <begin position="155"/>
        <end position="308"/>
    </location>
</feature>
<dbReference type="Pfam" id="PF02769">
    <property type="entry name" value="AIRS_C"/>
    <property type="match status" value="1"/>
</dbReference>
<evidence type="ECO:0000259" key="2">
    <source>
        <dbReference type="Pfam" id="PF00586"/>
    </source>
</evidence>
<dbReference type="InterPro" id="IPR011854">
    <property type="entry name" value="HypE"/>
</dbReference>
<dbReference type="PIRSF" id="PIRSF005644">
    <property type="entry name" value="Hdrgns_mtr_HypE"/>
    <property type="match status" value="1"/>
</dbReference>
<dbReference type="InterPro" id="IPR036921">
    <property type="entry name" value="PurM-like_N_sf"/>
</dbReference>
<dbReference type="InterPro" id="IPR010918">
    <property type="entry name" value="PurM-like_C_dom"/>
</dbReference>
<dbReference type="AlphaFoldDB" id="A0A2R6AJ53"/>
<dbReference type="Gene3D" id="3.90.650.10">
    <property type="entry name" value="PurM-like C-terminal domain"/>
    <property type="match status" value="1"/>
</dbReference>
<protein>
    <submittedName>
        <fullName evidence="4">AIR synthase</fullName>
    </submittedName>
</protein>
<feature type="domain" description="PurM-like N-terminal" evidence="2">
    <location>
        <begin position="33"/>
        <end position="141"/>
    </location>
</feature>
<proteinExistence type="inferred from homology"/>
<evidence type="ECO:0000256" key="1">
    <source>
        <dbReference type="ARBA" id="ARBA00006243"/>
    </source>
</evidence>
<dbReference type="PANTHER" id="PTHR30303">
    <property type="entry name" value="HYDROGENASE ISOENZYMES FORMATION PROTEIN HYPE"/>
    <property type="match status" value="1"/>
</dbReference>
<name>A0A2R6AJ53_9ARCH</name>
<dbReference type="Gene3D" id="3.30.1330.10">
    <property type="entry name" value="PurM-like, N-terminal domain"/>
    <property type="match status" value="1"/>
</dbReference>
<accession>A0A2R6AJ53</accession>
<evidence type="ECO:0000313" key="4">
    <source>
        <dbReference type="EMBL" id="PSN86404.1"/>
    </source>
</evidence>
<dbReference type="CDD" id="cd06061">
    <property type="entry name" value="PurM-like1"/>
    <property type="match status" value="1"/>
</dbReference>
<dbReference type="SUPFAM" id="SSF55326">
    <property type="entry name" value="PurM N-terminal domain-like"/>
    <property type="match status" value="1"/>
</dbReference>
<gene>
    <name evidence="4" type="ORF">B9Q02_02625</name>
</gene>
<evidence type="ECO:0000259" key="3">
    <source>
        <dbReference type="Pfam" id="PF02769"/>
    </source>
</evidence>
<dbReference type="InterPro" id="IPR016188">
    <property type="entry name" value="PurM-like_N"/>
</dbReference>
<dbReference type="GO" id="GO:0051604">
    <property type="term" value="P:protein maturation"/>
    <property type="evidence" value="ECO:0007669"/>
    <property type="project" value="TreeGrafter"/>
</dbReference>
<comment type="similarity">
    <text evidence="1">Belongs to the HypE family.</text>
</comment>
<evidence type="ECO:0000313" key="5">
    <source>
        <dbReference type="Proteomes" id="UP000240569"/>
    </source>
</evidence>
<dbReference type="SUPFAM" id="SSF56042">
    <property type="entry name" value="PurM C-terminal domain-like"/>
    <property type="match status" value="1"/>
</dbReference>
<dbReference type="InterPro" id="IPR036676">
    <property type="entry name" value="PurM-like_C_sf"/>
</dbReference>